<dbReference type="InterPro" id="IPR001910">
    <property type="entry name" value="Inosine/uridine_hydrolase_dom"/>
</dbReference>
<evidence type="ECO:0000313" key="5">
    <source>
        <dbReference type="EMBL" id="ERK53453.1"/>
    </source>
</evidence>
<dbReference type="AlphaFoldDB" id="U2RIT7"/>
<dbReference type="PANTHER" id="PTHR12304:SF4">
    <property type="entry name" value="URIDINE NUCLEOSIDASE"/>
    <property type="match status" value="1"/>
</dbReference>
<dbReference type="GO" id="GO:0008477">
    <property type="term" value="F:purine nucleosidase activity"/>
    <property type="evidence" value="ECO:0007669"/>
    <property type="project" value="TreeGrafter"/>
</dbReference>
<feature type="domain" description="Inosine/uridine-preferring nucleoside hydrolase" evidence="4">
    <location>
        <begin position="3"/>
        <end position="326"/>
    </location>
</feature>
<protein>
    <submittedName>
        <fullName evidence="5">Inosine-uridine preferring nucleoside hydrolase</fullName>
    </submittedName>
</protein>
<accession>U2RIT7</accession>
<keyword evidence="2" id="KW-0326">Glycosidase</keyword>
<evidence type="ECO:0000256" key="3">
    <source>
        <dbReference type="SAM" id="MobiDB-lite"/>
    </source>
</evidence>
<dbReference type="EMBL" id="ACVN02000238">
    <property type="protein sequence ID" value="ERK53453.1"/>
    <property type="molecule type" value="Genomic_DNA"/>
</dbReference>
<feature type="region of interest" description="Disordered" evidence="3">
    <location>
        <begin position="339"/>
        <end position="359"/>
    </location>
</feature>
<keyword evidence="6" id="KW-1185">Reference proteome</keyword>
<proteinExistence type="predicted"/>
<dbReference type="GO" id="GO:0006152">
    <property type="term" value="P:purine nucleoside catabolic process"/>
    <property type="evidence" value="ECO:0007669"/>
    <property type="project" value="TreeGrafter"/>
</dbReference>
<organism evidence="5 6">
    <name type="scientific">Propionibacterium acidifaciens F0233</name>
    <dbReference type="NCBI Taxonomy" id="553198"/>
    <lineage>
        <taxon>Bacteria</taxon>
        <taxon>Bacillati</taxon>
        <taxon>Actinomycetota</taxon>
        <taxon>Actinomycetes</taxon>
        <taxon>Propionibacteriales</taxon>
        <taxon>Propionibacteriaceae</taxon>
        <taxon>Propionibacterium</taxon>
    </lineage>
</organism>
<dbReference type="GO" id="GO:0005829">
    <property type="term" value="C:cytosol"/>
    <property type="evidence" value="ECO:0007669"/>
    <property type="project" value="TreeGrafter"/>
</dbReference>
<dbReference type="Proteomes" id="UP000017052">
    <property type="component" value="Unassembled WGS sequence"/>
</dbReference>
<dbReference type="RefSeq" id="WP_021798179.1">
    <property type="nucleotide sequence ID" value="NZ_ACVN02000238.1"/>
</dbReference>
<dbReference type="InterPro" id="IPR036452">
    <property type="entry name" value="Ribo_hydro-like"/>
</dbReference>
<sequence length="359" mass="36832">MRLIADVDTGIDDALALVLLAARPDVDLVGVSTTTGNTTAARAARNSAAVLALAGRPGVPVWTGSGRPLVVEPETTPQTHGDEGLGRAALPDASGALHPGDPITGLWLPQLRAHPGETTLLVTGPLTNLALALRAEPRLPRLARRVVIMGGSFNHPGNTLPTSEWNAWCDPHAAAEVYAAFEGLPAERLPLVCPLNVTETVELRPGVLDGIAGRIGVDAPHLGPDAPRPGAPSRTGSALFDLLIDALRFYFEFHADHGCGYLAQVHDLLAAEVAVGEPLGARAEALWVGVETGAGITRGTTVADVRRLLGRAPSARVLTDVDPAAAIDALVRAVVSLSTRGGGAGTGRGASAVAEGLAT</sequence>
<dbReference type="PANTHER" id="PTHR12304">
    <property type="entry name" value="INOSINE-URIDINE PREFERRING NUCLEOSIDE HYDROLASE"/>
    <property type="match status" value="1"/>
</dbReference>
<dbReference type="SUPFAM" id="SSF53590">
    <property type="entry name" value="Nucleoside hydrolase"/>
    <property type="match status" value="1"/>
</dbReference>
<gene>
    <name evidence="5" type="ORF">HMPREF0682_1221</name>
</gene>
<evidence type="ECO:0000313" key="6">
    <source>
        <dbReference type="Proteomes" id="UP000017052"/>
    </source>
</evidence>
<dbReference type="OrthoDB" id="9797882at2"/>
<dbReference type="GeneID" id="95360281"/>
<reference evidence="5" key="1">
    <citation type="submission" date="2013-08" db="EMBL/GenBank/DDBJ databases">
        <authorList>
            <person name="Durkin A.S."/>
            <person name="Haft D.R."/>
            <person name="McCorrison J."/>
            <person name="Torralba M."/>
            <person name="Gillis M."/>
            <person name="Haft D.H."/>
            <person name="Methe B."/>
            <person name="Sutton G."/>
            <person name="Nelson K.E."/>
        </authorList>
    </citation>
    <scope>NUCLEOTIDE SEQUENCE [LARGE SCALE GENOMIC DNA]</scope>
    <source>
        <strain evidence="5">F0233</strain>
    </source>
</reference>
<evidence type="ECO:0000259" key="4">
    <source>
        <dbReference type="Pfam" id="PF01156"/>
    </source>
</evidence>
<evidence type="ECO:0000256" key="1">
    <source>
        <dbReference type="ARBA" id="ARBA00022801"/>
    </source>
</evidence>
<keyword evidence="1 5" id="KW-0378">Hydrolase</keyword>
<evidence type="ECO:0000256" key="2">
    <source>
        <dbReference type="ARBA" id="ARBA00023295"/>
    </source>
</evidence>
<comment type="caution">
    <text evidence="5">The sequence shown here is derived from an EMBL/GenBank/DDBJ whole genome shotgun (WGS) entry which is preliminary data.</text>
</comment>
<dbReference type="Pfam" id="PF01156">
    <property type="entry name" value="IU_nuc_hydro"/>
    <property type="match status" value="1"/>
</dbReference>
<name>U2RIT7_9ACTN</name>
<feature type="region of interest" description="Disordered" evidence="3">
    <location>
        <begin position="71"/>
        <end position="94"/>
    </location>
</feature>
<dbReference type="InterPro" id="IPR023186">
    <property type="entry name" value="IUNH"/>
</dbReference>
<dbReference type="Gene3D" id="3.90.245.10">
    <property type="entry name" value="Ribonucleoside hydrolase-like"/>
    <property type="match status" value="1"/>
</dbReference>